<dbReference type="GO" id="GO:0016491">
    <property type="term" value="F:oxidoreductase activity"/>
    <property type="evidence" value="ECO:0007669"/>
    <property type="project" value="UniProtKB-KW"/>
</dbReference>
<dbReference type="InterPro" id="IPR020471">
    <property type="entry name" value="AKR"/>
</dbReference>
<reference evidence="3" key="1">
    <citation type="submission" date="2023-02" db="EMBL/GenBank/DDBJ databases">
        <title>Identification and recombinant expression of a fungal hydrolase from Papiliotrema laurentii that hydrolyzes apple cutin and clears colloidal polyester polyurethane.</title>
        <authorList>
            <consortium name="DOE Joint Genome Institute"/>
            <person name="Roman V.A."/>
            <person name="Bojanowski C."/>
            <person name="Crable B.R."/>
            <person name="Wagner D.N."/>
            <person name="Hung C.S."/>
            <person name="Nadeau L.J."/>
            <person name="Schratz L."/>
            <person name="Haridas S."/>
            <person name="Pangilinan J."/>
            <person name="Lipzen A."/>
            <person name="Na H."/>
            <person name="Yan M."/>
            <person name="Ng V."/>
            <person name="Grigoriev I.V."/>
            <person name="Spatafora J.W."/>
            <person name="Barlow D."/>
            <person name="Biffinger J."/>
            <person name="Kelley-Loughnane N."/>
            <person name="Varaljay V.A."/>
            <person name="Crookes-Goodson W.J."/>
        </authorList>
    </citation>
    <scope>NUCLEOTIDE SEQUENCE</scope>
    <source>
        <strain evidence="3">5307AH</strain>
    </source>
</reference>
<dbReference type="PANTHER" id="PTHR43364:SF4">
    <property type="entry name" value="NAD(P)-LINKED OXIDOREDUCTASE SUPERFAMILY PROTEIN"/>
    <property type="match status" value="1"/>
</dbReference>
<dbReference type="PRINTS" id="PR00069">
    <property type="entry name" value="ALDKETRDTASE"/>
</dbReference>
<feature type="domain" description="NADP-dependent oxidoreductase" evidence="2">
    <location>
        <begin position="65"/>
        <end position="356"/>
    </location>
</feature>
<dbReference type="SUPFAM" id="SSF51430">
    <property type="entry name" value="NAD(P)-linked oxidoreductase"/>
    <property type="match status" value="1"/>
</dbReference>
<dbReference type="EMBL" id="JAODAN010000005">
    <property type="protein sequence ID" value="KAK1924529.1"/>
    <property type="molecule type" value="Genomic_DNA"/>
</dbReference>
<dbReference type="Proteomes" id="UP001182556">
    <property type="component" value="Unassembled WGS sequence"/>
</dbReference>
<gene>
    <name evidence="3" type="ORF">DB88DRAFT_292026</name>
</gene>
<keyword evidence="1" id="KW-0560">Oxidoreductase</keyword>
<name>A0AAD9FQW3_PAPLA</name>
<evidence type="ECO:0000259" key="2">
    <source>
        <dbReference type="Pfam" id="PF00248"/>
    </source>
</evidence>
<evidence type="ECO:0000313" key="4">
    <source>
        <dbReference type="Proteomes" id="UP001182556"/>
    </source>
</evidence>
<dbReference type="CDD" id="cd19093">
    <property type="entry name" value="AKR_AtPLR-like"/>
    <property type="match status" value="1"/>
</dbReference>
<comment type="caution">
    <text evidence="3">The sequence shown here is derived from an EMBL/GenBank/DDBJ whole genome shotgun (WGS) entry which is preliminary data.</text>
</comment>
<keyword evidence="4" id="KW-1185">Reference proteome</keyword>
<accession>A0AAD9FQW3</accession>
<dbReference type="Gene3D" id="3.20.20.100">
    <property type="entry name" value="NADP-dependent oxidoreductase domain"/>
    <property type="match status" value="1"/>
</dbReference>
<evidence type="ECO:0000313" key="3">
    <source>
        <dbReference type="EMBL" id="KAK1924529.1"/>
    </source>
</evidence>
<dbReference type="AlphaFoldDB" id="A0AAD9FQW3"/>
<dbReference type="InterPro" id="IPR050523">
    <property type="entry name" value="AKR_Detox_Biosynth"/>
</dbReference>
<sequence length="369" mass="41022">MDTILQAGLTLGMSSTAGFHMAKPKPPPKHLSGANVLPQEHCPTTRDRVPFPTYDKDRPVNASHLCIGAWPWGDRPTWHWSEDELGDVQAAWRKMYQAGINFIDTAQTYGNGRSEEIVGRLISGLPRDSVVVQTKYFPNPLGIENYIHPIEAPVNALRQTLERIKVDYVDIYLVHGPIHPQSTTSIAQGMAECVTSGMARAIGIANYDTQGMLEFKESLEEYGVPLATHQCEFSILRRWPELHNEISTCHANGVVFQGYSSIANGRLSGKYTTENPPPKTYRFSNYDMKDLEPTLDVLRAIARKRGKPVASVSLNYSVSKGAVPVVGIRNVQQAEEAIEAMGWRLSSEEMKEIDDVSAEGQETVLWQQG</sequence>
<evidence type="ECO:0000256" key="1">
    <source>
        <dbReference type="ARBA" id="ARBA00023002"/>
    </source>
</evidence>
<dbReference type="PANTHER" id="PTHR43364">
    <property type="entry name" value="NADH-SPECIFIC METHYLGLYOXAL REDUCTASE-RELATED"/>
    <property type="match status" value="1"/>
</dbReference>
<dbReference type="Pfam" id="PF00248">
    <property type="entry name" value="Aldo_ket_red"/>
    <property type="match status" value="1"/>
</dbReference>
<proteinExistence type="predicted"/>
<dbReference type="InterPro" id="IPR023210">
    <property type="entry name" value="NADP_OxRdtase_dom"/>
</dbReference>
<protein>
    <submittedName>
        <fullName evidence="3">NADP-dependent oxidoreductase domain-containing protein</fullName>
    </submittedName>
</protein>
<organism evidence="3 4">
    <name type="scientific">Papiliotrema laurentii</name>
    <name type="common">Cryptococcus laurentii</name>
    <dbReference type="NCBI Taxonomy" id="5418"/>
    <lineage>
        <taxon>Eukaryota</taxon>
        <taxon>Fungi</taxon>
        <taxon>Dikarya</taxon>
        <taxon>Basidiomycota</taxon>
        <taxon>Agaricomycotina</taxon>
        <taxon>Tremellomycetes</taxon>
        <taxon>Tremellales</taxon>
        <taxon>Rhynchogastremaceae</taxon>
        <taxon>Papiliotrema</taxon>
    </lineage>
</organism>
<dbReference type="InterPro" id="IPR036812">
    <property type="entry name" value="NAD(P)_OxRdtase_dom_sf"/>
</dbReference>